<sequence>MKRGFKVTTSETHGLSQRGGKVVCFLRFGNKRDAPIPMIGTADLIIATEKSTILDVLKYSKPDKSSILIISDYEKKVFNSDYPSEESFLSILNENSDNFYILSVMSFVENYENLKIINMIILGYILKYLPINKEDLEDSLKNYFSGESLELNLKALKDGYDL</sequence>
<accession>A0A0F9SZ56</accession>
<feature type="domain" description="Pyruvate/ketoisovalerate oxidoreductase catalytic" evidence="2">
    <location>
        <begin position="1"/>
        <end position="161"/>
    </location>
</feature>
<dbReference type="PANTHER" id="PTHR43854:SF1">
    <property type="entry name" value="INDOLEPYRUVATE OXIDOREDUCTASE SUBUNIT IORB"/>
    <property type="match status" value="1"/>
</dbReference>
<dbReference type="Pfam" id="PF01558">
    <property type="entry name" value="POR"/>
    <property type="match status" value="1"/>
</dbReference>
<dbReference type="AlphaFoldDB" id="A0A0F9SZ56"/>
<dbReference type="Gene3D" id="3.40.920.10">
    <property type="entry name" value="Pyruvate-ferredoxin oxidoreductase, PFOR, domain III"/>
    <property type="match status" value="1"/>
</dbReference>
<dbReference type="InterPro" id="IPR052198">
    <property type="entry name" value="IorB_Oxidoreductase"/>
</dbReference>
<dbReference type="SUPFAM" id="SSF53323">
    <property type="entry name" value="Pyruvate-ferredoxin oxidoreductase, PFOR, domain III"/>
    <property type="match status" value="1"/>
</dbReference>
<dbReference type="EMBL" id="LAZR01000366">
    <property type="protein sequence ID" value="KKN72234.1"/>
    <property type="molecule type" value="Genomic_DNA"/>
</dbReference>
<evidence type="ECO:0000256" key="1">
    <source>
        <dbReference type="ARBA" id="ARBA00023002"/>
    </source>
</evidence>
<reference evidence="3" key="1">
    <citation type="journal article" date="2015" name="Nature">
        <title>Complex archaea that bridge the gap between prokaryotes and eukaryotes.</title>
        <authorList>
            <person name="Spang A."/>
            <person name="Saw J.H."/>
            <person name="Jorgensen S.L."/>
            <person name="Zaremba-Niedzwiedzka K."/>
            <person name="Martijn J."/>
            <person name="Lind A.E."/>
            <person name="van Eijk R."/>
            <person name="Schleper C."/>
            <person name="Guy L."/>
            <person name="Ettema T.J."/>
        </authorList>
    </citation>
    <scope>NUCLEOTIDE SEQUENCE</scope>
</reference>
<proteinExistence type="predicted"/>
<comment type="caution">
    <text evidence="3">The sequence shown here is derived from an EMBL/GenBank/DDBJ whole genome shotgun (WGS) entry which is preliminary data.</text>
</comment>
<gene>
    <name evidence="3" type="ORF">LCGC14_0412880</name>
</gene>
<dbReference type="GO" id="GO:0016903">
    <property type="term" value="F:oxidoreductase activity, acting on the aldehyde or oxo group of donors"/>
    <property type="evidence" value="ECO:0007669"/>
    <property type="project" value="InterPro"/>
</dbReference>
<organism evidence="3">
    <name type="scientific">marine sediment metagenome</name>
    <dbReference type="NCBI Taxonomy" id="412755"/>
    <lineage>
        <taxon>unclassified sequences</taxon>
        <taxon>metagenomes</taxon>
        <taxon>ecological metagenomes</taxon>
    </lineage>
</organism>
<keyword evidence="1" id="KW-0560">Oxidoreductase</keyword>
<name>A0A0F9SZ56_9ZZZZ</name>
<dbReference type="InterPro" id="IPR019752">
    <property type="entry name" value="Pyrv/ketoisovalerate_OxRed_cat"/>
</dbReference>
<evidence type="ECO:0000259" key="2">
    <source>
        <dbReference type="Pfam" id="PF01558"/>
    </source>
</evidence>
<dbReference type="InterPro" id="IPR002869">
    <property type="entry name" value="Pyrv_flavodox_OxRed_cen"/>
</dbReference>
<protein>
    <recommendedName>
        <fullName evidence="2">Pyruvate/ketoisovalerate oxidoreductase catalytic domain-containing protein</fullName>
    </recommendedName>
</protein>
<dbReference type="PANTHER" id="PTHR43854">
    <property type="entry name" value="INDOLEPYRUVATE OXIDOREDUCTASE SUBUNIT IORB"/>
    <property type="match status" value="1"/>
</dbReference>
<evidence type="ECO:0000313" key="3">
    <source>
        <dbReference type="EMBL" id="KKN72234.1"/>
    </source>
</evidence>